<feature type="transmembrane region" description="Helical" evidence="7">
    <location>
        <begin position="40"/>
        <end position="58"/>
    </location>
</feature>
<keyword evidence="4 7" id="KW-1133">Transmembrane helix</keyword>
<dbReference type="AlphaFoldDB" id="A0ABD5RE00"/>
<evidence type="ECO:0000256" key="4">
    <source>
        <dbReference type="ARBA" id="ARBA00022989"/>
    </source>
</evidence>
<feature type="domain" description="Prepilin type IV endopeptidase peptidase" evidence="8">
    <location>
        <begin position="18"/>
        <end position="148"/>
    </location>
</feature>
<gene>
    <name evidence="10" type="ORF">ACFPJ5_15070</name>
</gene>
<dbReference type="Pfam" id="PF06847">
    <property type="entry name" value="Arc_PepC_II"/>
    <property type="match status" value="1"/>
</dbReference>
<evidence type="ECO:0000259" key="8">
    <source>
        <dbReference type="Pfam" id="PF01478"/>
    </source>
</evidence>
<dbReference type="GO" id="GO:0005886">
    <property type="term" value="C:plasma membrane"/>
    <property type="evidence" value="ECO:0007669"/>
    <property type="project" value="UniProtKB-SubCell"/>
</dbReference>
<accession>A0ABD5RE00</accession>
<dbReference type="Proteomes" id="UP001596201">
    <property type="component" value="Unassembled WGS sequence"/>
</dbReference>
<keyword evidence="5 7" id="KW-0472">Membrane</keyword>
<dbReference type="EMBL" id="JBHSKX010000002">
    <property type="protein sequence ID" value="MFC5368250.1"/>
    <property type="molecule type" value="Genomic_DNA"/>
</dbReference>
<dbReference type="InterPro" id="IPR000045">
    <property type="entry name" value="Prepilin_IV_endopep_pep"/>
</dbReference>
<proteinExistence type="predicted"/>
<evidence type="ECO:0000256" key="2">
    <source>
        <dbReference type="ARBA" id="ARBA00022475"/>
    </source>
</evidence>
<evidence type="ECO:0000259" key="9">
    <source>
        <dbReference type="Pfam" id="PF06847"/>
    </source>
</evidence>
<dbReference type="InterPro" id="IPR052218">
    <property type="entry name" value="Preflagellin_Peptidase"/>
</dbReference>
<evidence type="ECO:0000256" key="1">
    <source>
        <dbReference type="ARBA" id="ARBA00004651"/>
    </source>
</evidence>
<keyword evidence="10" id="KW-0378">Hydrolase</keyword>
<dbReference type="Gene3D" id="1.20.120.1220">
    <property type="match status" value="1"/>
</dbReference>
<dbReference type="Pfam" id="PF01478">
    <property type="entry name" value="Peptidase_A24"/>
    <property type="match status" value="1"/>
</dbReference>
<feature type="compositionally biased region" description="Basic and acidic residues" evidence="6">
    <location>
        <begin position="215"/>
        <end position="224"/>
    </location>
</feature>
<protein>
    <submittedName>
        <fullName evidence="10">Prepilin peptidase</fullName>
        <ecNumber evidence="10">3.4.23.43</ecNumber>
    </submittedName>
</protein>
<evidence type="ECO:0000313" key="10">
    <source>
        <dbReference type="EMBL" id="MFC5368250.1"/>
    </source>
</evidence>
<dbReference type="RefSeq" id="WP_227230504.1">
    <property type="nucleotide sequence ID" value="NZ_JAJCVJ010000002.1"/>
</dbReference>
<keyword evidence="3 7" id="KW-0812">Transmembrane</keyword>
<feature type="transmembrane region" description="Helical" evidence="7">
    <location>
        <begin position="70"/>
        <end position="89"/>
    </location>
</feature>
<keyword evidence="2" id="KW-1003">Cell membrane</keyword>
<name>A0ABD5RE00_9EURY</name>
<dbReference type="EC" id="3.4.23.43" evidence="10"/>
<dbReference type="GO" id="GO:0004190">
    <property type="term" value="F:aspartic-type endopeptidase activity"/>
    <property type="evidence" value="ECO:0007669"/>
    <property type="project" value="UniProtKB-EC"/>
</dbReference>
<dbReference type="InterPro" id="IPR009655">
    <property type="entry name" value="Preflagellin_peptidase_C"/>
</dbReference>
<dbReference type="PANTHER" id="PTHR36506">
    <property type="entry name" value="PREFLAGELLIN PEPTIDASE"/>
    <property type="match status" value="1"/>
</dbReference>
<feature type="domain" description="Preflagellin peptidase C-terminal" evidence="9">
    <location>
        <begin position="294"/>
        <end position="323"/>
    </location>
</feature>
<sequence>MPTSLTTLASLPDLLRLLAVPVLGWAAYRDIQTRRVPNRTWLPLGVLGLILLAVDLWAVVPPTTFTDRLVLLRTAISLGFVAPLAYLFWRLGGFGGADAKALIVLAVLFPTFPTYFLPGVALPVVVPTLGVFSMTILTNTVVLGLAYPLGVALRNVLRRDFAPVMLLGHRSEVVDLSEAHGRLMETTEGYTRSGLDLDALRMYLRWRGTTLADLRADPENHRDPTSVGETYEPTDGAVNAASGGQPSEFGGPHAPAEVTADDPWAAERFLDEIEGSAYGTDAETLREGLAVVTDRELVWVSPGIPFVVPMFLGLVAALTYGDLLVGLLGSLGLL</sequence>
<feature type="transmembrane region" description="Helical" evidence="7">
    <location>
        <begin position="131"/>
        <end position="153"/>
    </location>
</feature>
<evidence type="ECO:0000256" key="3">
    <source>
        <dbReference type="ARBA" id="ARBA00022692"/>
    </source>
</evidence>
<feature type="transmembrane region" description="Helical" evidence="7">
    <location>
        <begin position="304"/>
        <end position="328"/>
    </location>
</feature>
<feature type="transmembrane region" description="Helical" evidence="7">
    <location>
        <begin position="101"/>
        <end position="125"/>
    </location>
</feature>
<reference evidence="10 11" key="1">
    <citation type="journal article" date="2019" name="Int. J. Syst. Evol. Microbiol.">
        <title>The Global Catalogue of Microorganisms (GCM) 10K type strain sequencing project: providing services to taxonomists for standard genome sequencing and annotation.</title>
        <authorList>
            <consortium name="The Broad Institute Genomics Platform"/>
            <consortium name="The Broad Institute Genome Sequencing Center for Infectious Disease"/>
            <person name="Wu L."/>
            <person name="Ma J."/>
        </authorList>
    </citation>
    <scope>NUCLEOTIDE SEQUENCE [LARGE SCALE GENOMIC DNA]</scope>
    <source>
        <strain evidence="10 11">CGMCC 1.12237</strain>
    </source>
</reference>
<evidence type="ECO:0000256" key="5">
    <source>
        <dbReference type="ARBA" id="ARBA00023136"/>
    </source>
</evidence>
<organism evidence="10 11">
    <name type="scientific">Salinirubrum litoreum</name>
    <dbReference type="NCBI Taxonomy" id="1126234"/>
    <lineage>
        <taxon>Archaea</taxon>
        <taxon>Methanobacteriati</taxon>
        <taxon>Methanobacteriota</taxon>
        <taxon>Stenosarchaea group</taxon>
        <taxon>Halobacteria</taxon>
        <taxon>Halobacteriales</taxon>
        <taxon>Haloferacaceae</taxon>
        <taxon>Salinirubrum</taxon>
    </lineage>
</organism>
<comment type="subcellular location">
    <subcellularLocation>
        <location evidence="1">Cell membrane</location>
        <topology evidence="1">Multi-pass membrane protein</topology>
    </subcellularLocation>
</comment>
<keyword evidence="11" id="KW-1185">Reference proteome</keyword>
<evidence type="ECO:0000313" key="11">
    <source>
        <dbReference type="Proteomes" id="UP001596201"/>
    </source>
</evidence>
<feature type="region of interest" description="Disordered" evidence="6">
    <location>
        <begin position="215"/>
        <end position="257"/>
    </location>
</feature>
<dbReference type="PANTHER" id="PTHR36506:SF1">
    <property type="entry name" value="PREFLAGELLIN PEPTIDASE"/>
    <property type="match status" value="1"/>
</dbReference>
<feature type="transmembrane region" description="Helical" evidence="7">
    <location>
        <begin position="6"/>
        <end position="28"/>
    </location>
</feature>
<evidence type="ECO:0000256" key="6">
    <source>
        <dbReference type="SAM" id="MobiDB-lite"/>
    </source>
</evidence>
<comment type="caution">
    <text evidence="10">The sequence shown here is derived from an EMBL/GenBank/DDBJ whole genome shotgun (WGS) entry which is preliminary data.</text>
</comment>
<evidence type="ECO:0000256" key="7">
    <source>
        <dbReference type="SAM" id="Phobius"/>
    </source>
</evidence>